<evidence type="ECO:0000313" key="4">
    <source>
        <dbReference type="Proteomes" id="UP000599179"/>
    </source>
</evidence>
<evidence type="ECO:0000256" key="1">
    <source>
        <dbReference type="SAM" id="SignalP"/>
    </source>
</evidence>
<proteinExistence type="predicted"/>
<feature type="domain" description="DUF2059" evidence="2">
    <location>
        <begin position="82"/>
        <end position="136"/>
    </location>
</feature>
<name>A0ABQ1SFT1_9FLAO</name>
<feature type="signal peptide" evidence="1">
    <location>
        <begin position="1"/>
        <end position="28"/>
    </location>
</feature>
<keyword evidence="4" id="KW-1185">Reference proteome</keyword>
<dbReference type="Proteomes" id="UP000599179">
    <property type="component" value="Unassembled WGS sequence"/>
</dbReference>
<sequence>MLKLNKKYIIMKKIIICLAILFAQFGIAQEETSPEIKDALKLMKLSNATVESSLQPIYSQIPEENLEAFKQEMQPVLDEMYLKLAKVAAEQYSHEDIKALLDFYETDLGKTMLEGQEEIFQASMQIGQEFSMELMPILQKYMDGY</sequence>
<evidence type="ECO:0000313" key="3">
    <source>
        <dbReference type="EMBL" id="GGE31322.1"/>
    </source>
</evidence>
<organism evidence="3 4">
    <name type="scientific">Psychroflexus planctonicus</name>
    <dbReference type="NCBI Taxonomy" id="1526575"/>
    <lineage>
        <taxon>Bacteria</taxon>
        <taxon>Pseudomonadati</taxon>
        <taxon>Bacteroidota</taxon>
        <taxon>Flavobacteriia</taxon>
        <taxon>Flavobacteriales</taxon>
        <taxon>Flavobacteriaceae</taxon>
        <taxon>Psychroflexus</taxon>
    </lineage>
</organism>
<comment type="caution">
    <text evidence="3">The sequence shown here is derived from an EMBL/GenBank/DDBJ whole genome shotgun (WGS) entry which is preliminary data.</text>
</comment>
<evidence type="ECO:0000259" key="2">
    <source>
        <dbReference type="Pfam" id="PF09832"/>
    </source>
</evidence>
<feature type="chain" id="PRO_5047517709" description="DUF2059 domain-containing protein" evidence="1">
    <location>
        <begin position="29"/>
        <end position="145"/>
    </location>
</feature>
<dbReference type="EMBL" id="BMGM01000003">
    <property type="protein sequence ID" value="GGE31322.1"/>
    <property type="molecule type" value="Genomic_DNA"/>
</dbReference>
<reference evidence="4" key="1">
    <citation type="journal article" date="2019" name="Int. J. Syst. Evol. Microbiol.">
        <title>The Global Catalogue of Microorganisms (GCM) 10K type strain sequencing project: providing services to taxonomists for standard genome sequencing and annotation.</title>
        <authorList>
            <consortium name="The Broad Institute Genomics Platform"/>
            <consortium name="The Broad Institute Genome Sequencing Center for Infectious Disease"/>
            <person name="Wu L."/>
            <person name="Ma J."/>
        </authorList>
    </citation>
    <scope>NUCLEOTIDE SEQUENCE [LARGE SCALE GENOMIC DNA]</scope>
    <source>
        <strain evidence="4">CGMCC 1.12931</strain>
    </source>
</reference>
<accession>A0ABQ1SFT1</accession>
<dbReference type="Pfam" id="PF09832">
    <property type="entry name" value="DUF2059"/>
    <property type="match status" value="1"/>
</dbReference>
<keyword evidence="1" id="KW-0732">Signal</keyword>
<protein>
    <recommendedName>
        <fullName evidence="2">DUF2059 domain-containing protein</fullName>
    </recommendedName>
</protein>
<dbReference type="InterPro" id="IPR018637">
    <property type="entry name" value="DUF2059"/>
</dbReference>
<gene>
    <name evidence="3" type="ORF">GCM10010832_09670</name>
</gene>